<sequence>MLQVHAGHRRNVPHHHRIFAVGLGSGGRVVERAGLDVLAIGDDHLVVLNLVRPVGAHRDLRVGQQVHRSATGPVVVAMGIDHHLYIDAAPFGLHQRLDYARRGEAVGHQPYLLPGSLDHIEYQLLRAALG</sequence>
<gene>
    <name evidence="1" type="ORF">ALO41_04285</name>
</gene>
<organism evidence="1 2">
    <name type="scientific">Pseudomonas amygdali pv. ulmi</name>
    <dbReference type="NCBI Taxonomy" id="251720"/>
    <lineage>
        <taxon>Bacteria</taxon>
        <taxon>Pseudomonadati</taxon>
        <taxon>Pseudomonadota</taxon>
        <taxon>Gammaproteobacteria</taxon>
        <taxon>Pseudomonadales</taxon>
        <taxon>Pseudomonadaceae</taxon>
        <taxon>Pseudomonas</taxon>
        <taxon>Pseudomonas amygdali</taxon>
    </lineage>
</organism>
<reference evidence="1 2" key="1">
    <citation type="submission" date="2015-09" db="EMBL/GenBank/DDBJ databases">
        <title>Genome announcement of multiple Pseudomonas syringae strains.</title>
        <authorList>
            <person name="Thakur S."/>
            <person name="Wang P.W."/>
            <person name="Gong Y."/>
            <person name="Weir B.S."/>
            <person name="Guttman D.S."/>
        </authorList>
    </citation>
    <scope>NUCLEOTIDE SEQUENCE [LARGE SCALE GENOMIC DNA]</scope>
    <source>
        <strain evidence="1 2">ICMP3962</strain>
    </source>
</reference>
<comment type="caution">
    <text evidence="1">The sequence shown here is derived from an EMBL/GenBank/DDBJ whole genome shotgun (WGS) entry which is preliminary data.</text>
</comment>
<dbReference type="Proteomes" id="UP000050266">
    <property type="component" value="Unassembled WGS sequence"/>
</dbReference>
<protein>
    <submittedName>
        <fullName evidence="1">Uncharacterized protein</fullName>
    </submittedName>
</protein>
<evidence type="ECO:0000313" key="1">
    <source>
        <dbReference type="EMBL" id="KPZ15131.1"/>
    </source>
</evidence>
<proteinExistence type="predicted"/>
<dbReference type="AlphaFoldDB" id="A0A0Q0ELA7"/>
<accession>A0A0Q0ELA7</accession>
<evidence type="ECO:0000313" key="2">
    <source>
        <dbReference type="Proteomes" id="UP000050266"/>
    </source>
</evidence>
<name>A0A0Q0ELA7_PSEA0</name>
<dbReference type="PATRIC" id="fig|251720.4.peg.5932"/>
<dbReference type="EMBL" id="LJRQ01000113">
    <property type="protein sequence ID" value="KPZ15131.1"/>
    <property type="molecule type" value="Genomic_DNA"/>
</dbReference>